<keyword evidence="2" id="KW-1185">Reference proteome</keyword>
<dbReference type="PANTHER" id="PTHR43975">
    <property type="entry name" value="ZGC:101858"/>
    <property type="match status" value="1"/>
</dbReference>
<name>A0A1I5XQ85_9PSEU</name>
<dbReference type="RefSeq" id="WP_218151699.1">
    <property type="nucleotide sequence ID" value="NZ_FOWW01000006.1"/>
</dbReference>
<sequence>MHVVTLDVTDEPAGRAATQSTVDMFGRLDVLVNCAGMMLLAPVLEADTADWTRMINITCSA</sequence>
<accession>A0A1I5XQ85</accession>
<dbReference type="InterPro" id="IPR002347">
    <property type="entry name" value="SDR_fam"/>
</dbReference>
<evidence type="ECO:0000313" key="1">
    <source>
        <dbReference type="EMBL" id="SFQ34109.1"/>
    </source>
</evidence>
<dbReference type="Gene3D" id="3.40.50.720">
    <property type="entry name" value="NAD(P)-binding Rossmann-like Domain"/>
    <property type="match status" value="1"/>
</dbReference>
<gene>
    <name evidence="1" type="ORF">SAMN05421810_106198</name>
</gene>
<reference evidence="2" key="1">
    <citation type="submission" date="2016-10" db="EMBL/GenBank/DDBJ databases">
        <authorList>
            <person name="Varghese N."/>
            <person name="Submissions S."/>
        </authorList>
    </citation>
    <scope>NUCLEOTIDE SEQUENCE [LARGE SCALE GENOMIC DNA]</scope>
    <source>
        <strain evidence="2">CGMCC 4.5579</strain>
    </source>
</reference>
<evidence type="ECO:0000313" key="2">
    <source>
        <dbReference type="Proteomes" id="UP000198727"/>
    </source>
</evidence>
<dbReference type="STRING" id="587909.SAMN05421810_106198"/>
<dbReference type="InterPro" id="IPR036291">
    <property type="entry name" value="NAD(P)-bd_dom_sf"/>
</dbReference>
<dbReference type="PANTHER" id="PTHR43975:SF2">
    <property type="entry name" value="EG:BACR7A4.14 PROTEIN-RELATED"/>
    <property type="match status" value="1"/>
</dbReference>
<protein>
    <submittedName>
        <fullName evidence="1">Enoyl-(Acyl carrier protein) reductase</fullName>
    </submittedName>
</protein>
<dbReference type="SUPFAM" id="SSF51735">
    <property type="entry name" value="NAD(P)-binding Rossmann-fold domains"/>
    <property type="match status" value="1"/>
</dbReference>
<proteinExistence type="predicted"/>
<organism evidence="1 2">
    <name type="scientific">Amycolatopsis arida</name>
    <dbReference type="NCBI Taxonomy" id="587909"/>
    <lineage>
        <taxon>Bacteria</taxon>
        <taxon>Bacillati</taxon>
        <taxon>Actinomycetota</taxon>
        <taxon>Actinomycetes</taxon>
        <taxon>Pseudonocardiales</taxon>
        <taxon>Pseudonocardiaceae</taxon>
        <taxon>Amycolatopsis</taxon>
    </lineage>
</organism>
<dbReference type="AlphaFoldDB" id="A0A1I5XQ85"/>
<dbReference type="Pfam" id="PF00106">
    <property type="entry name" value="adh_short"/>
    <property type="match status" value="1"/>
</dbReference>
<dbReference type="Proteomes" id="UP000198727">
    <property type="component" value="Unassembled WGS sequence"/>
</dbReference>
<dbReference type="EMBL" id="FOWW01000006">
    <property type="protein sequence ID" value="SFQ34109.1"/>
    <property type="molecule type" value="Genomic_DNA"/>
</dbReference>